<dbReference type="Pfam" id="PF02687">
    <property type="entry name" value="FtsX"/>
    <property type="match status" value="2"/>
</dbReference>
<evidence type="ECO:0000256" key="5">
    <source>
        <dbReference type="ARBA" id="ARBA00023136"/>
    </source>
</evidence>
<evidence type="ECO:0000256" key="1">
    <source>
        <dbReference type="ARBA" id="ARBA00004651"/>
    </source>
</evidence>
<evidence type="ECO:0000256" key="4">
    <source>
        <dbReference type="ARBA" id="ARBA00022989"/>
    </source>
</evidence>
<protein>
    <submittedName>
        <fullName evidence="10">Putative ABC transport system permease protein</fullName>
    </submittedName>
</protein>
<proteinExistence type="inferred from homology"/>
<keyword evidence="4 7" id="KW-1133">Transmembrane helix</keyword>
<dbReference type="PANTHER" id="PTHR30572:SF4">
    <property type="entry name" value="ABC TRANSPORTER PERMEASE YTRF"/>
    <property type="match status" value="1"/>
</dbReference>
<dbReference type="InterPro" id="IPR025857">
    <property type="entry name" value="MacB_PCD"/>
</dbReference>
<dbReference type="GO" id="GO:0022857">
    <property type="term" value="F:transmembrane transporter activity"/>
    <property type="evidence" value="ECO:0007669"/>
    <property type="project" value="TreeGrafter"/>
</dbReference>
<evidence type="ECO:0000313" key="10">
    <source>
        <dbReference type="EMBL" id="NYE46866.1"/>
    </source>
</evidence>
<comment type="similarity">
    <text evidence="6">Belongs to the ABC-4 integral membrane protein family.</text>
</comment>
<feature type="domain" description="MacB-like periplasmic core" evidence="9">
    <location>
        <begin position="17"/>
        <end position="229"/>
    </location>
</feature>
<evidence type="ECO:0000256" key="6">
    <source>
        <dbReference type="ARBA" id="ARBA00038076"/>
    </source>
</evidence>
<dbReference type="PANTHER" id="PTHR30572">
    <property type="entry name" value="MEMBRANE COMPONENT OF TRANSPORTER-RELATED"/>
    <property type="match status" value="1"/>
</dbReference>
<reference evidence="10 11" key="1">
    <citation type="submission" date="2020-07" db="EMBL/GenBank/DDBJ databases">
        <title>Sequencing the genomes of 1000 actinobacteria strains.</title>
        <authorList>
            <person name="Klenk H.-P."/>
        </authorList>
    </citation>
    <scope>NUCLEOTIDE SEQUENCE [LARGE SCALE GENOMIC DNA]</scope>
    <source>
        <strain evidence="10 11">CXB654</strain>
    </source>
</reference>
<feature type="transmembrane region" description="Helical" evidence="7">
    <location>
        <begin position="771"/>
        <end position="794"/>
    </location>
</feature>
<dbReference type="InterPro" id="IPR050250">
    <property type="entry name" value="Macrolide_Exporter_MacB"/>
</dbReference>
<dbReference type="Proteomes" id="UP000589036">
    <property type="component" value="Unassembled WGS sequence"/>
</dbReference>
<dbReference type="RefSeq" id="WP_179642902.1">
    <property type="nucleotide sequence ID" value="NZ_BAAAYY010000001.1"/>
</dbReference>
<gene>
    <name evidence="10" type="ORF">HDA32_001986</name>
</gene>
<evidence type="ECO:0000259" key="9">
    <source>
        <dbReference type="Pfam" id="PF12704"/>
    </source>
</evidence>
<feature type="transmembrane region" description="Helical" evidence="7">
    <location>
        <begin position="490"/>
        <end position="510"/>
    </location>
</feature>
<dbReference type="InterPro" id="IPR003838">
    <property type="entry name" value="ABC3_permease_C"/>
</dbReference>
<evidence type="ECO:0000256" key="7">
    <source>
        <dbReference type="SAM" id="Phobius"/>
    </source>
</evidence>
<keyword evidence="2" id="KW-1003">Cell membrane</keyword>
<feature type="domain" description="MacB-like periplasmic core" evidence="9">
    <location>
        <begin position="491"/>
        <end position="689"/>
    </location>
</feature>
<feature type="transmembrane region" description="Helical" evidence="7">
    <location>
        <begin position="435"/>
        <end position="462"/>
    </location>
</feature>
<name>A0A852TR46_9ACTN</name>
<sequence>MLRTTLAGLRLHKSRLFTTALAIVLGVMFVTGTLVFTDTLRESFGTQVMGSAEKLDAVALADLADVGPDDEVPRLAPETLAEIEDLPEVAAAQGVIKGDAPLLDADGRAMGTLPTLGISVGGGVERYEAAEGRLPTAGDEVALATTSADQGDYEVGDAVGVLDSEGEEHAFTVTGLIDFGLDQEVGYRGAVAFTPDATERMTGVGEYAEIDVIGTEGTPAAEVKDAVAAVAGGDAEVMTGRELGEELADAAGAQADVMATGLLLFAAIAVFVAALVIYNTFAILIAQRQREMALLRCVGATRGQVFRGVLVEAVIIGLLSSAVGVAVGIGLGAGAFTVGGELLANGSSVPASPVISPLAVGVGLLVGTAVTLVASLLPARRATKVPPLAALRTSAVANGMEKGIGRLRVCSAAVFLLGSGAVLGGALAGEPGQQALMLVVASGMLCFVGVLIIGPLLVRAVVGLVGRPMRRIGVPSMLAADNARRSPKRAATAMIALTVGATLMTGYSVISASLQTTMNEMLEEQFPVDFALMPQLGEDGGGVPAPVGEELRESPEIGKVFSSRSTEADVDGEPVRPSAYLGADIGTDISSDVESGDLDGLGPGAVTLNASTASRLDVGFGEEITLEGADGEESFEIVAVVSDMGSLPGLTMDESDFAAVFPDADTDERVYVNAAEGVSSGEARDAVDAAIAEYPTVRVDGSAELKQQYTQMLDIMFMTVSALLALAIIIAVFGIANTMALSVLERTRESALLRALGLARPQLRRMLSIEAVLVSVIGTGVGIGLGVLFGWAAGATAIGDMTFTLPAARIAVFIAVAVVAGLLAAVMPARRAAGTSITGALAAE</sequence>
<feature type="transmembrane region" description="Helical" evidence="7">
    <location>
        <begin position="262"/>
        <end position="286"/>
    </location>
</feature>
<evidence type="ECO:0000259" key="8">
    <source>
        <dbReference type="Pfam" id="PF02687"/>
    </source>
</evidence>
<keyword evidence="11" id="KW-1185">Reference proteome</keyword>
<keyword evidence="5 7" id="KW-0472">Membrane</keyword>
<dbReference type="EMBL" id="JACCCC010000001">
    <property type="protein sequence ID" value="NYE46866.1"/>
    <property type="molecule type" value="Genomic_DNA"/>
</dbReference>
<dbReference type="GO" id="GO:0005886">
    <property type="term" value="C:plasma membrane"/>
    <property type="evidence" value="ECO:0007669"/>
    <property type="project" value="UniProtKB-SubCell"/>
</dbReference>
<feature type="transmembrane region" description="Helical" evidence="7">
    <location>
        <begin position="715"/>
        <end position="744"/>
    </location>
</feature>
<feature type="domain" description="ABC3 transporter permease C-terminal" evidence="8">
    <location>
        <begin position="264"/>
        <end position="387"/>
    </location>
</feature>
<comment type="caution">
    <text evidence="10">The sequence shown here is derived from an EMBL/GenBank/DDBJ whole genome shotgun (WGS) entry which is preliminary data.</text>
</comment>
<feature type="transmembrane region" description="Helical" evidence="7">
    <location>
        <begin position="409"/>
        <end position="429"/>
    </location>
</feature>
<accession>A0A852TR46</accession>
<feature type="transmembrane region" description="Helical" evidence="7">
    <location>
        <begin position="806"/>
        <end position="826"/>
    </location>
</feature>
<feature type="transmembrane region" description="Helical" evidence="7">
    <location>
        <begin position="16"/>
        <end position="36"/>
    </location>
</feature>
<feature type="transmembrane region" description="Helical" evidence="7">
    <location>
        <begin position="309"/>
        <end position="334"/>
    </location>
</feature>
<evidence type="ECO:0000256" key="3">
    <source>
        <dbReference type="ARBA" id="ARBA00022692"/>
    </source>
</evidence>
<feature type="domain" description="ABC3 transporter permease C-terminal" evidence="8">
    <location>
        <begin position="723"/>
        <end position="836"/>
    </location>
</feature>
<keyword evidence="3 7" id="KW-0812">Transmembrane</keyword>
<organism evidence="10 11">
    <name type="scientific">Spinactinospora alkalitolerans</name>
    <dbReference type="NCBI Taxonomy" id="687207"/>
    <lineage>
        <taxon>Bacteria</taxon>
        <taxon>Bacillati</taxon>
        <taxon>Actinomycetota</taxon>
        <taxon>Actinomycetes</taxon>
        <taxon>Streptosporangiales</taxon>
        <taxon>Nocardiopsidaceae</taxon>
        <taxon>Spinactinospora</taxon>
    </lineage>
</organism>
<evidence type="ECO:0000313" key="11">
    <source>
        <dbReference type="Proteomes" id="UP000589036"/>
    </source>
</evidence>
<comment type="subcellular location">
    <subcellularLocation>
        <location evidence="1">Cell membrane</location>
        <topology evidence="1">Multi-pass membrane protein</topology>
    </subcellularLocation>
</comment>
<dbReference type="AlphaFoldDB" id="A0A852TR46"/>
<dbReference type="Pfam" id="PF12704">
    <property type="entry name" value="MacB_PCD"/>
    <property type="match status" value="2"/>
</dbReference>
<evidence type="ECO:0000256" key="2">
    <source>
        <dbReference type="ARBA" id="ARBA00022475"/>
    </source>
</evidence>
<feature type="transmembrane region" description="Helical" evidence="7">
    <location>
        <begin position="354"/>
        <end position="377"/>
    </location>
</feature>